<reference evidence="1 2" key="1">
    <citation type="submission" date="2015-01" db="EMBL/GenBank/DDBJ databases">
        <title>Evolution of Trichinella species and genotypes.</title>
        <authorList>
            <person name="Korhonen P.K."/>
            <person name="Edoardo P."/>
            <person name="Giuseppe L.R."/>
            <person name="Gasser R.B."/>
        </authorList>
    </citation>
    <scope>NUCLEOTIDE SEQUENCE [LARGE SCALE GENOMIC DNA]</scope>
    <source>
        <strain evidence="1">ISS13</strain>
    </source>
</reference>
<gene>
    <name evidence="1" type="ORF">T4A_8323</name>
</gene>
<accession>A0A0V1EJN9</accession>
<dbReference type="AlphaFoldDB" id="A0A0V1EJN9"/>
<comment type="caution">
    <text evidence="1">The sequence shown here is derived from an EMBL/GenBank/DDBJ whole genome shotgun (WGS) entry which is preliminary data.</text>
</comment>
<evidence type="ECO:0000313" key="2">
    <source>
        <dbReference type="Proteomes" id="UP000054632"/>
    </source>
</evidence>
<proteinExistence type="predicted"/>
<name>A0A0V1EJN9_TRIPS</name>
<sequence length="76" mass="8562">MTQLDKLRILGTPITMVDVTILSTVSSLDFEQLVKNNNRQNVKNLVVEKCGENCLKLGSKLKKQLTCITLSKRNDK</sequence>
<dbReference type="Proteomes" id="UP000054632">
    <property type="component" value="Unassembled WGS sequence"/>
</dbReference>
<evidence type="ECO:0000313" key="1">
    <source>
        <dbReference type="EMBL" id="KRY74021.1"/>
    </source>
</evidence>
<organism evidence="1 2">
    <name type="scientific">Trichinella pseudospiralis</name>
    <name type="common">Parasitic roundworm</name>
    <dbReference type="NCBI Taxonomy" id="6337"/>
    <lineage>
        <taxon>Eukaryota</taxon>
        <taxon>Metazoa</taxon>
        <taxon>Ecdysozoa</taxon>
        <taxon>Nematoda</taxon>
        <taxon>Enoplea</taxon>
        <taxon>Dorylaimia</taxon>
        <taxon>Trichinellida</taxon>
        <taxon>Trichinellidae</taxon>
        <taxon>Trichinella</taxon>
    </lineage>
</organism>
<protein>
    <submittedName>
        <fullName evidence="1">Uncharacterized protein</fullName>
    </submittedName>
</protein>
<dbReference type="EMBL" id="JYDR01000029">
    <property type="protein sequence ID" value="KRY74021.1"/>
    <property type="molecule type" value="Genomic_DNA"/>
</dbReference>